<comment type="caution">
    <text evidence="2">The sequence shown here is derived from an EMBL/GenBank/DDBJ whole genome shotgun (WGS) entry which is preliminary data.</text>
</comment>
<proteinExistence type="predicted"/>
<dbReference type="Proteomes" id="UP001302676">
    <property type="component" value="Unassembled WGS sequence"/>
</dbReference>
<evidence type="ECO:0000313" key="2">
    <source>
        <dbReference type="EMBL" id="KAK4146675.1"/>
    </source>
</evidence>
<gene>
    <name evidence="2" type="ORF">C8A04DRAFT_25601</name>
</gene>
<evidence type="ECO:0000256" key="1">
    <source>
        <dbReference type="SAM" id="MobiDB-lite"/>
    </source>
</evidence>
<feature type="compositionally biased region" description="Low complexity" evidence="1">
    <location>
        <begin position="15"/>
        <end position="41"/>
    </location>
</feature>
<dbReference type="AlphaFoldDB" id="A0AAN6ZP93"/>
<feature type="region of interest" description="Disordered" evidence="1">
    <location>
        <begin position="1"/>
        <end position="58"/>
    </location>
</feature>
<evidence type="ECO:0000313" key="3">
    <source>
        <dbReference type="Proteomes" id="UP001302676"/>
    </source>
</evidence>
<protein>
    <submittedName>
        <fullName evidence="2">Uncharacterized protein</fullName>
    </submittedName>
</protein>
<reference evidence="2" key="1">
    <citation type="journal article" date="2023" name="Mol. Phylogenet. Evol.">
        <title>Genome-scale phylogeny and comparative genomics of the fungal order Sordariales.</title>
        <authorList>
            <person name="Hensen N."/>
            <person name="Bonometti L."/>
            <person name="Westerberg I."/>
            <person name="Brannstrom I.O."/>
            <person name="Guillou S."/>
            <person name="Cros-Aarteil S."/>
            <person name="Calhoun S."/>
            <person name="Haridas S."/>
            <person name="Kuo A."/>
            <person name="Mondo S."/>
            <person name="Pangilinan J."/>
            <person name="Riley R."/>
            <person name="LaButti K."/>
            <person name="Andreopoulos B."/>
            <person name="Lipzen A."/>
            <person name="Chen C."/>
            <person name="Yan M."/>
            <person name="Daum C."/>
            <person name="Ng V."/>
            <person name="Clum A."/>
            <person name="Steindorff A."/>
            <person name="Ohm R.A."/>
            <person name="Martin F."/>
            <person name="Silar P."/>
            <person name="Natvig D.O."/>
            <person name="Lalanne C."/>
            <person name="Gautier V."/>
            <person name="Ament-Velasquez S.L."/>
            <person name="Kruys A."/>
            <person name="Hutchinson M.I."/>
            <person name="Powell A.J."/>
            <person name="Barry K."/>
            <person name="Miller A.N."/>
            <person name="Grigoriev I.V."/>
            <person name="Debuchy R."/>
            <person name="Gladieux P."/>
            <person name="Hiltunen Thoren M."/>
            <person name="Johannesson H."/>
        </authorList>
    </citation>
    <scope>NUCLEOTIDE SEQUENCE</scope>
    <source>
        <strain evidence="2">CBS 141.50</strain>
    </source>
</reference>
<reference evidence="2" key="2">
    <citation type="submission" date="2023-05" db="EMBL/GenBank/DDBJ databases">
        <authorList>
            <consortium name="Lawrence Berkeley National Laboratory"/>
            <person name="Steindorff A."/>
            <person name="Hensen N."/>
            <person name="Bonometti L."/>
            <person name="Westerberg I."/>
            <person name="Brannstrom I.O."/>
            <person name="Guillou S."/>
            <person name="Cros-Aarteil S."/>
            <person name="Calhoun S."/>
            <person name="Haridas S."/>
            <person name="Kuo A."/>
            <person name="Mondo S."/>
            <person name="Pangilinan J."/>
            <person name="Riley R."/>
            <person name="Labutti K."/>
            <person name="Andreopoulos B."/>
            <person name="Lipzen A."/>
            <person name="Chen C."/>
            <person name="Yanf M."/>
            <person name="Daum C."/>
            <person name="Ng V."/>
            <person name="Clum A."/>
            <person name="Ohm R."/>
            <person name="Martin F."/>
            <person name="Silar P."/>
            <person name="Natvig D."/>
            <person name="Lalanne C."/>
            <person name="Gautier V."/>
            <person name="Ament-Velasquez S.L."/>
            <person name="Kruys A."/>
            <person name="Hutchinson M.I."/>
            <person name="Powell A.J."/>
            <person name="Barry K."/>
            <person name="Miller A.N."/>
            <person name="Grigoriev I.V."/>
            <person name="Debuchy R."/>
            <person name="Gladieux P."/>
            <person name="Thoren M.H."/>
            <person name="Johannesson H."/>
        </authorList>
    </citation>
    <scope>NUCLEOTIDE SEQUENCE</scope>
    <source>
        <strain evidence="2">CBS 141.50</strain>
    </source>
</reference>
<sequence>MSGRNVSSQGTARRNPPSNTNSTARNNNNNNTGNTTTTAPSKPRTSNRPTWADLAHPMPPLSLETPFLQAGLTTVDIPRHQASLTNTIRVQDLHKQRERFPDCGTTFLVVLTNDTKRERDLCFNAVVARMNARKPGSKPLRLCRWDQQGWPGKGDQAYEGTGAARAVNRVFTALGPLLVHEGNVKMLKDNKIGTILVCAVDDFIVRLNGPGVDPATRELVTECPADWGYLTFCRVKLAADPGWTWTSGITQGAPVPMNHCMTATKGGWVDGTKTVGKLSIGSVIGDDFKAKGEGRGWDDRDWQGKLIGKSWYDILEDALGKIRIPL</sequence>
<dbReference type="GeneID" id="87816235"/>
<keyword evidence="3" id="KW-1185">Reference proteome</keyword>
<name>A0AAN6ZP93_9PEZI</name>
<organism evidence="2 3">
    <name type="scientific">Dichotomopilus funicola</name>
    <dbReference type="NCBI Taxonomy" id="1934379"/>
    <lineage>
        <taxon>Eukaryota</taxon>
        <taxon>Fungi</taxon>
        <taxon>Dikarya</taxon>
        <taxon>Ascomycota</taxon>
        <taxon>Pezizomycotina</taxon>
        <taxon>Sordariomycetes</taxon>
        <taxon>Sordariomycetidae</taxon>
        <taxon>Sordariales</taxon>
        <taxon>Chaetomiaceae</taxon>
        <taxon>Dichotomopilus</taxon>
    </lineage>
</organism>
<accession>A0AAN6ZP93</accession>
<dbReference type="EMBL" id="MU853560">
    <property type="protein sequence ID" value="KAK4146675.1"/>
    <property type="molecule type" value="Genomic_DNA"/>
</dbReference>
<dbReference type="RefSeq" id="XP_062640046.1">
    <property type="nucleotide sequence ID" value="XM_062779622.1"/>
</dbReference>
<feature type="compositionally biased region" description="Polar residues" evidence="1">
    <location>
        <begin position="1"/>
        <end position="12"/>
    </location>
</feature>